<dbReference type="Proteomes" id="UP000403266">
    <property type="component" value="Unassembled WGS sequence"/>
</dbReference>
<evidence type="ECO:0000313" key="2">
    <source>
        <dbReference type="Proteomes" id="UP000403266"/>
    </source>
</evidence>
<dbReference type="OrthoDB" id="8025832at2"/>
<comment type="caution">
    <text evidence="1">The sequence shown here is derived from an EMBL/GenBank/DDBJ whole genome shotgun (WGS) entry which is preliminary data.</text>
</comment>
<keyword evidence="2" id="KW-1185">Reference proteome</keyword>
<name>A0A5N7MX06_9HYPH</name>
<proteinExistence type="predicted"/>
<dbReference type="AlphaFoldDB" id="A0A5N7MX06"/>
<dbReference type="EMBL" id="VOSK01000733">
    <property type="protein sequence ID" value="MPR31495.1"/>
    <property type="molecule type" value="Genomic_DNA"/>
</dbReference>
<dbReference type="RefSeq" id="WP_152718635.1">
    <property type="nucleotide sequence ID" value="NZ_VOSJ01000782.1"/>
</dbReference>
<organism evidence="1 2">
    <name type="scientific">Microvirga tunisiensis</name>
    <dbReference type="NCBI Taxonomy" id="2108360"/>
    <lineage>
        <taxon>Bacteria</taxon>
        <taxon>Pseudomonadati</taxon>
        <taxon>Pseudomonadota</taxon>
        <taxon>Alphaproteobacteria</taxon>
        <taxon>Hyphomicrobiales</taxon>
        <taxon>Methylobacteriaceae</taxon>
        <taxon>Microvirga</taxon>
    </lineage>
</organism>
<reference evidence="1 2" key="1">
    <citation type="journal article" date="2019" name="Syst. Appl. Microbiol.">
        <title>Microvirga tunisiensis sp. nov., a root nodule symbiotic bacterium isolated from Lupinus micranthus and L. luteus grown in Northern Tunisia.</title>
        <authorList>
            <person name="Msaddak A."/>
            <person name="Rejili M."/>
            <person name="Duran D."/>
            <person name="Mars M."/>
            <person name="Palacios J.M."/>
            <person name="Ruiz-Argueso T."/>
            <person name="Rey L."/>
            <person name="Imperial J."/>
        </authorList>
    </citation>
    <scope>NUCLEOTIDE SEQUENCE [LARGE SCALE GENOMIC DNA]</scope>
    <source>
        <strain evidence="1 2">Lmie10</strain>
    </source>
</reference>
<evidence type="ECO:0000313" key="1">
    <source>
        <dbReference type="EMBL" id="MPR31495.1"/>
    </source>
</evidence>
<gene>
    <name evidence="1" type="ORF">FS320_43265</name>
</gene>
<accession>A0A5N7MX06</accession>
<sequence>MLAELREKPWPELRGILAKESIRAAVALADTARLFQEPRDPLRAVTSPRFVAETREVAVALLVVVGLPWPGVPDADRERATAAYTDIAEGCGLLAGGVVPRPDTNSFLTNVAKAIGCRGGPIRWTFSTLPDWT</sequence>
<protein>
    <submittedName>
        <fullName evidence="1">Uncharacterized protein</fullName>
    </submittedName>
</protein>